<protein>
    <submittedName>
        <fullName evidence="2">Uncharacterized protein</fullName>
    </submittedName>
</protein>
<keyword evidence="1" id="KW-0472">Membrane</keyword>
<dbReference type="Gramene" id="Kaladp0068s0103.1.v1.1">
    <property type="protein sequence ID" value="Kaladp0068s0103.1.v1.1.CDS.1"/>
    <property type="gene ID" value="Kaladp0068s0103.v1.1"/>
</dbReference>
<dbReference type="Proteomes" id="UP000594263">
    <property type="component" value="Unplaced"/>
</dbReference>
<feature type="transmembrane region" description="Helical" evidence="1">
    <location>
        <begin position="38"/>
        <end position="55"/>
    </location>
</feature>
<evidence type="ECO:0000313" key="3">
    <source>
        <dbReference type="Proteomes" id="UP000594263"/>
    </source>
</evidence>
<keyword evidence="3" id="KW-1185">Reference proteome</keyword>
<feature type="transmembrane region" description="Helical" evidence="1">
    <location>
        <begin position="12"/>
        <end position="32"/>
    </location>
</feature>
<sequence length="118" mass="13623">MMVCSTSVASYCLDKAAFGFFQCVLWLSIMHLEFCHKRMLPFFLLATCVLGFIPVRKHCLILMIVLVGLQRASLNFFWNVPGHLDILGCYFSSIQRKMCWGVSINYDIYLSILAYLKH</sequence>
<reference evidence="2" key="1">
    <citation type="submission" date="2021-01" db="UniProtKB">
        <authorList>
            <consortium name="EnsemblPlants"/>
        </authorList>
    </citation>
    <scope>IDENTIFICATION</scope>
</reference>
<evidence type="ECO:0000256" key="1">
    <source>
        <dbReference type="SAM" id="Phobius"/>
    </source>
</evidence>
<evidence type="ECO:0000313" key="2">
    <source>
        <dbReference type="EnsemblPlants" id="Kaladp0068s0103.1.v1.1.CDS.1"/>
    </source>
</evidence>
<dbReference type="AlphaFoldDB" id="A0A7N1A2J3"/>
<keyword evidence="1" id="KW-0812">Transmembrane</keyword>
<accession>A0A7N1A2J3</accession>
<keyword evidence="1" id="KW-1133">Transmembrane helix</keyword>
<organism evidence="2 3">
    <name type="scientific">Kalanchoe fedtschenkoi</name>
    <name type="common">Lavender scallops</name>
    <name type="synonym">South American air plant</name>
    <dbReference type="NCBI Taxonomy" id="63787"/>
    <lineage>
        <taxon>Eukaryota</taxon>
        <taxon>Viridiplantae</taxon>
        <taxon>Streptophyta</taxon>
        <taxon>Embryophyta</taxon>
        <taxon>Tracheophyta</taxon>
        <taxon>Spermatophyta</taxon>
        <taxon>Magnoliopsida</taxon>
        <taxon>eudicotyledons</taxon>
        <taxon>Gunneridae</taxon>
        <taxon>Pentapetalae</taxon>
        <taxon>Saxifragales</taxon>
        <taxon>Crassulaceae</taxon>
        <taxon>Kalanchoe</taxon>
    </lineage>
</organism>
<name>A0A7N1A2J3_KALFE</name>
<proteinExistence type="predicted"/>
<dbReference type="EnsemblPlants" id="Kaladp0068s0103.1.v1.1">
    <property type="protein sequence ID" value="Kaladp0068s0103.1.v1.1.CDS.1"/>
    <property type="gene ID" value="Kaladp0068s0103.v1.1"/>
</dbReference>